<dbReference type="Proteomes" id="UP000287651">
    <property type="component" value="Unassembled WGS sequence"/>
</dbReference>
<evidence type="ECO:0000313" key="2">
    <source>
        <dbReference type="EMBL" id="RRT53144.1"/>
    </source>
</evidence>
<dbReference type="AlphaFoldDB" id="A0A426YN34"/>
<organism evidence="2 3">
    <name type="scientific">Ensete ventricosum</name>
    <name type="common">Abyssinian banana</name>
    <name type="synonym">Musa ensete</name>
    <dbReference type="NCBI Taxonomy" id="4639"/>
    <lineage>
        <taxon>Eukaryota</taxon>
        <taxon>Viridiplantae</taxon>
        <taxon>Streptophyta</taxon>
        <taxon>Embryophyta</taxon>
        <taxon>Tracheophyta</taxon>
        <taxon>Spermatophyta</taxon>
        <taxon>Magnoliopsida</taxon>
        <taxon>Liliopsida</taxon>
        <taxon>Zingiberales</taxon>
        <taxon>Musaceae</taxon>
        <taxon>Ensete</taxon>
    </lineage>
</organism>
<feature type="compositionally biased region" description="Basic and acidic residues" evidence="1">
    <location>
        <begin position="116"/>
        <end position="128"/>
    </location>
</feature>
<sequence length="134" mass="15976">MPRHTELYRHIPAKSWYVGTDRYGKPCCRARFAISTGTARYGRYISIRQVTGTQTARYQVVPPKIDRRRPIEEEIDRRRSIKEEKGKKKRKRGKKEEEKKEYLVRAPSPPAAVFLPREETERLPTRGERSRRHR</sequence>
<reference evidence="2 3" key="1">
    <citation type="journal article" date="2014" name="Agronomy (Basel)">
        <title>A Draft Genome Sequence for Ensete ventricosum, the Drought-Tolerant Tree Against Hunger.</title>
        <authorList>
            <person name="Harrison J."/>
            <person name="Moore K.A."/>
            <person name="Paszkiewicz K."/>
            <person name="Jones T."/>
            <person name="Grant M."/>
            <person name="Ambacheew D."/>
            <person name="Muzemil S."/>
            <person name="Studholme D.J."/>
        </authorList>
    </citation>
    <scope>NUCLEOTIDE SEQUENCE [LARGE SCALE GENOMIC DNA]</scope>
</reference>
<name>A0A426YN34_ENSVE</name>
<protein>
    <submittedName>
        <fullName evidence="2">Uncharacterized protein</fullName>
    </submittedName>
</protein>
<feature type="compositionally biased region" description="Basic and acidic residues" evidence="1">
    <location>
        <begin position="94"/>
        <end position="103"/>
    </location>
</feature>
<comment type="caution">
    <text evidence="2">The sequence shown here is derived from an EMBL/GenBank/DDBJ whole genome shotgun (WGS) entry which is preliminary data.</text>
</comment>
<accession>A0A426YN34</accession>
<evidence type="ECO:0000313" key="3">
    <source>
        <dbReference type="Proteomes" id="UP000287651"/>
    </source>
</evidence>
<proteinExistence type="predicted"/>
<evidence type="ECO:0000256" key="1">
    <source>
        <dbReference type="SAM" id="MobiDB-lite"/>
    </source>
</evidence>
<feature type="compositionally biased region" description="Basic and acidic residues" evidence="1">
    <location>
        <begin position="64"/>
        <end position="86"/>
    </location>
</feature>
<feature type="region of interest" description="Disordered" evidence="1">
    <location>
        <begin position="63"/>
        <end position="134"/>
    </location>
</feature>
<dbReference type="EMBL" id="AMZH03011285">
    <property type="protein sequence ID" value="RRT53144.1"/>
    <property type="molecule type" value="Genomic_DNA"/>
</dbReference>
<gene>
    <name evidence="2" type="ORF">B296_00050008</name>
</gene>